<dbReference type="PANTHER" id="PTHR34606">
    <property type="entry name" value="BON DOMAIN-CONTAINING PROTEIN"/>
    <property type="match status" value="1"/>
</dbReference>
<sequence length="227" mass="25266">MTTTTVTRSDEEIQRDVLAELDWDARVQPNEVGVAVQDGVVTLTGWVDSYAKKWAAERTAHRIRGVRAVADDIEVRLPGADERTDPDIGLAATRALEWDAFVPVETLDVTVSNGWVMLRGEVDWGYQRRAAERAVRRLFGVRGVTNLITVRPANRRGPDEVRKDIRNALVRSIEAETTRIEIDVDGDTVVLTGTVRSWLERQEAERVAWSTPGVGAVTDRLTIEPPG</sequence>
<accession>A0ABV8KLT3</accession>
<comment type="caution">
    <text evidence="2">The sequence shown here is derived from an EMBL/GenBank/DDBJ whole genome shotgun (WGS) entry which is preliminary data.</text>
</comment>
<dbReference type="RefSeq" id="WP_377545397.1">
    <property type="nucleotide sequence ID" value="NZ_JBHSBN010000007.1"/>
</dbReference>
<reference evidence="3" key="1">
    <citation type="journal article" date="2019" name="Int. J. Syst. Evol. Microbiol.">
        <title>The Global Catalogue of Microorganisms (GCM) 10K type strain sequencing project: providing services to taxonomists for standard genome sequencing and annotation.</title>
        <authorList>
            <consortium name="The Broad Institute Genomics Platform"/>
            <consortium name="The Broad Institute Genome Sequencing Center for Infectious Disease"/>
            <person name="Wu L."/>
            <person name="Ma J."/>
        </authorList>
    </citation>
    <scope>NUCLEOTIDE SEQUENCE [LARGE SCALE GENOMIC DNA]</scope>
    <source>
        <strain evidence="3">2902at01</strain>
    </source>
</reference>
<dbReference type="InterPro" id="IPR007055">
    <property type="entry name" value="BON_dom"/>
</dbReference>
<feature type="domain" description="BON" evidence="1">
    <location>
        <begin position="157"/>
        <end position="225"/>
    </location>
</feature>
<gene>
    <name evidence="2" type="ORF">ACFOX0_13735</name>
</gene>
<dbReference type="PROSITE" id="PS50914">
    <property type="entry name" value="BON"/>
    <property type="match status" value="3"/>
</dbReference>
<dbReference type="PANTHER" id="PTHR34606:SF15">
    <property type="entry name" value="BON DOMAIN-CONTAINING PROTEIN"/>
    <property type="match status" value="1"/>
</dbReference>
<name>A0ABV8KLT3_9ACTN</name>
<dbReference type="Gene3D" id="3.30.1340.30">
    <property type="match status" value="3"/>
</dbReference>
<dbReference type="Proteomes" id="UP001595868">
    <property type="component" value="Unassembled WGS sequence"/>
</dbReference>
<evidence type="ECO:0000313" key="3">
    <source>
        <dbReference type="Proteomes" id="UP001595868"/>
    </source>
</evidence>
<dbReference type="Pfam" id="PF04972">
    <property type="entry name" value="BON"/>
    <property type="match status" value="3"/>
</dbReference>
<feature type="domain" description="BON" evidence="1">
    <location>
        <begin position="84"/>
        <end position="152"/>
    </location>
</feature>
<proteinExistence type="predicted"/>
<evidence type="ECO:0000259" key="1">
    <source>
        <dbReference type="PROSITE" id="PS50914"/>
    </source>
</evidence>
<keyword evidence="3" id="KW-1185">Reference proteome</keyword>
<organism evidence="2 3">
    <name type="scientific">Micromonospora zhanjiangensis</name>
    <dbReference type="NCBI Taxonomy" id="1522057"/>
    <lineage>
        <taxon>Bacteria</taxon>
        <taxon>Bacillati</taxon>
        <taxon>Actinomycetota</taxon>
        <taxon>Actinomycetes</taxon>
        <taxon>Micromonosporales</taxon>
        <taxon>Micromonosporaceae</taxon>
        <taxon>Micromonospora</taxon>
    </lineage>
</organism>
<dbReference type="EMBL" id="JBHSBN010000007">
    <property type="protein sequence ID" value="MFC4106981.1"/>
    <property type="molecule type" value="Genomic_DNA"/>
</dbReference>
<evidence type="ECO:0000313" key="2">
    <source>
        <dbReference type="EMBL" id="MFC4106981.1"/>
    </source>
</evidence>
<dbReference type="SMART" id="SM00749">
    <property type="entry name" value="BON"/>
    <property type="match status" value="3"/>
</dbReference>
<dbReference type="InterPro" id="IPR014004">
    <property type="entry name" value="Transpt-assoc_nodulatn_dom_bac"/>
</dbReference>
<feature type="domain" description="BON" evidence="1">
    <location>
        <begin position="9"/>
        <end position="77"/>
    </location>
</feature>
<dbReference type="InterPro" id="IPR051686">
    <property type="entry name" value="Lipoprotein_DolP"/>
</dbReference>
<protein>
    <submittedName>
        <fullName evidence="2">BON domain-containing protein</fullName>
    </submittedName>
</protein>